<keyword evidence="1" id="KW-0479">Metal-binding</keyword>
<dbReference type="PROSITE" id="PS50089">
    <property type="entry name" value="ZF_RING_2"/>
    <property type="match status" value="1"/>
</dbReference>
<feature type="domain" description="RING-type" evidence="3">
    <location>
        <begin position="80"/>
        <end position="122"/>
    </location>
</feature>
<proteinExistence type="predicted"/>
<dbReference type="EMBL" id="CM000880">
    <property type="protein sequence ID" value="KQK20665.1"/>
    <property type="molecule type" value="Genomic_DNA"/>
</dbReference>
<dbReference type="KEGG" id="bdi:104582290"/>
<accession>I1H391</accession>
<dbReference type="EnsemblPlants" id="KQK20665">
    <property type="protein sequence ID" value="KQK20665"/>
    <property type="gene ID" value="BRADI_1g55940v3"/>
</dbReference>
<reference evidence="4" key="2">
    <citation type="submission" date="2017-06" db="EMBL/GenBank/DDBJ databases">
        <title>WGS assembly of Brachypodium distachyon.</title>
        <authorList>
            <consortium name="The International Brachypodium Initiative"/>
            <person name="Lucas S."/>
            <person name="Harmon-Smith M."/>
            <person name="Lail K."/>
            <person name="Tice H."/>
            <person name="Grimwood J."/>
            <person name="Bruce D."/>
            <person name="Barry K."/>
            <person name="Shu S."/>
            <person name="Lindquist E."/>
            <person name="Wang M."/>
            <person name="Pitluck S."/>
            <person name="Vogel J.P."/>
            <person name="Garvin D.F."/>
            <person name="Mockler T.C."/>
            <person name="Schmutz J."/>
            <person name="Rokhsar D."/>
            <person name="Bevan M.W."/>
        </authorList>
    </citation>
    <scope>NUCLEOTIDE SEQUENCE</scope>
    <source>
        <strain evidence="4">Bd21</strain>
    </source>
</reference>
<keyword evidence="1" id="KW-0863">Zinc-finger</keyword>
<keyword evidence="2" id="KW-0472">Membrane</keyword>
<evidence type="ECO:0000259" key="3">
    <source>
        <dbReference type="PROSITE" id="PS50089"/>
    </source>
</evidence>
<dbReference type="OMA" id="PIFIFEG"/>
<dbReference type="AlphaFoldDB" id="I1H391"/>
<dbReference type="SMART" id="SM00184">
    <property type="entry name" value="RING"/>
    <property type="match status" value="1"/>
</dbReference>
<evidence type="ECO:0000313" key="5">
    <source>
        <dbReference type="EnsemblPlants" id="KQK20665"/>
    </source>
</evidence>
<protein>
    <recommendedName>
        <fullName evidence="3">RING-type domain-containing protein</fullName>
    </recommendedName>
</protein>
<evidence type="ECO:0000313" key="6">
    <source>
        <dbReference type="Proteomes" id="UP000008810"/>
    </source>
</evidence>
<dbReference type="InterPro" id="IPR013083">
    <property type="entry name" value="Znf_RING/FYVE/PHD"/>
</dbReference>
<dbReference type="eggNOG" id="KOG0800">
    <property type="taxonomic scope" value="Eukaryota"/>
</dbReference>
<dbReference type="Proteomes" id="UP000008810">
    <property type="component" value="Chromosome 1"/>
</dbReference>
<dbReference type="Gene3D" id="3.30.40.10">
    <property type="entry name" value="Zinc/RING finger domain, C3HC4 (zinc finger)"/>
    <property type="match status" value="1"/>
</dbReference>
<keyword evidence="6" id="KW-1185">Reference proteome</keyword>
<dbReference type="PANTHER" id="PTHR45676:SF89">
    <property type="entry name" value="RING-TYPE E3 UBIQUITIN TRANSFERASE"/>
    <property type="match status" value="1"/>
</dbReference>
<keyword evidence="1" id="KW-0862">Zinc</keyword>
<dbReference type="GO" id="GO:0008270">
    <property type="term" value="F:zinc ion binding"/>
    <property type="evidence" value="ECO:0007669"/>
    <property type="project" value="UniProtKB-KW"/>
</dbReference>
<dbReference type="FunFam" id="3.30.40.10:FF:000457">
    <property type="entry name" value="RING-H2 finger protein ATL3"/>
    <property type="match status" value="1"/>
</dbReference>
<dbReference type="HOGENOM" id="CLU_1605006_0_0_1"/>
<dbReference type="OrthoDB" id="678282at2759"/>
<dbReference type="GeneID" id="104582290"/>
<dbReference type="SUPFAM" id="SSF57850">
    <property type="entry name" value="RING/U-box"/>
    <property type="match status" value="1"/>
</dbReference>
<name>I1H391_BRADI</name>
<evidence type="ECO:0000256" key="1">
    <source>
        <dbReference type="PROSITE-ProRule" id="PRU00175"/>
    </source>
</evidence>
<keyword evidence="2" id="KW-0812">Transmembrane</keyword>
<sequence>MAVTRESAEAAASMLAVAFGLLGIYVICFRIFTRNYRRAAGAGREIRGAAAAPPIFIFEGLDETSIALLPRRKVAMAADCVVCIEKLAKGTTARLMPRCGHMFHMECVDTWLRSQATCPLCRRPVVDDRVVVVLPPPSVNAEPPIQGSIAAAVELHRRYRQTATAA</sequence>
<keyword evidence="2" id="KW-1133">Transmembrane helix</keyword>
<evidence type="ECO:0000313" key="4">
    <source>
        <dbReference type="EMBL" id="KQK20665.1"/>
    </source>
</evidence>
<dbReference type="Pfam" id="PF13639">
    <property type="entry name" value="zf-RING_2"/>
    <property type="match status" value="1"/>
</dbReference>
<feature type="transmembrane region" description="Helical" evidence="2">
    <location>
        <begin position="12"/>
        <end position="32"/>
    </location>
</feature>
<evidence type="ECO:0000256" key="2">
    <source>
        <dbReference type="SAM" id="Phobius"/>
    </source>
</evidence>
<dbReference type="Gramene" id="KQK20665">
    <property type="protein sequence ID" value="KQK20665"/>
    <property type="gene ID" value="BRADI_1g55940v3"/>
</dbReference>
<dbReference type="PANTHER" id="PTHR45676">
    <property type="entry name" value="RING-H2 FINGER PROTEIN ATL51-RELATED"/>
    <property type="match status" value="1"/>
</dbReference>
<gene>
    <name evidence="5" type="primary">LOC104582290</name>
    <name evidence="4" type="ORF">BRADI_1g55940v3</name>
</gene>
<dbReference type="RefSeq" id="XP_010230041.1">
    <property type="nucleotide sequence ID" value="XM_010231739.1"/>
</dbReference>
<organism evidence="5">
    <name type="scientific">Brachypodium distachyon</name>
    <name type="common">Purple false brome</name>
    <name type="synonym">Trachynia distachya</name>
    <dbReference type="NCBI Taxonomy" id="15368"/>
    <lineage>
        <taxon>Eukaryota</taxon>
        <taxon>Viridiplantae</taxon>
        <taxon>Streptophyta</taxon>
        <taxon>Embryophyta</taxon>
        <taxon>Tracheophyta</taxon>
        <taxon>Spermatophyta</taxon>
        <taxon>Magnoliopsida</taxon>
        <taxon>Liliopsida</taxon>
        <taxon>Poales</taxon>
        <taxon>Poaceae</taxon>
        <taxon>BOP clade</taxon>
        <taxon>Pooideae</taxon>
        <taxon>Stipodae</taxon>
        <taxon>Brachypodieae</taxon>
        <taxon>Brachypodium</taxon>
    </lineage>
</organism>
<reference evidence="4 5" key="1">
    <citation type="journal article" date="2010" name="Nature">
        <title>Genome sequencing and analysis of the model grass Brachypodium distachyon.</title>
        <authorList>
            <consortium name="International Brachypodium Initiative"/>
        </authorList>
    </citation>
    <scope>NUCLEOTIDE SEQUENCE [LARGE SCALE GENOMIC DNA]</scope>
    <source>
        <strain evidence="4">Bd21</strain>
        <strain evidence="5">cv. Bd21</strain>
    </source>
</reference>
<reference evidence="5" key="3">
    <citation type="submission" date="2018-08" db="UniProtKB">
        <authorList>
            <consortium name="EnsemblPlants"/>
        </authorList>
    </citation>
    <scope>IDENTIFICATION</scope>
    <source>
        <strain evidence="5">cv. Bd21</strain>
    </source>
</reference>
<dbReference type="InterPro" id="IPR001841">
    <property type="entry name" value="Znf_RING"/>
</dbReference>